<name>A0A915KCD4_ROMCU</name>
<reference evidence="2" key="1">
    <citation type="submission" date="2022-11" db="UniProtKB">
        <authorList>
            <consortium name="WormBaseParasite"/>
        </authorList>
    </citation>
    <scope>IDENTIFICATION</scope>
</reference>
<dbReference type="WBParaSite" id="nRc.2.0.1.t35766-RA">
    <property type="protein sequence ID" value="nRc.2.0.1.t35766-RA"/>
    <property type="gene ID" value="nRc.2.0.1.g35766"/>
</dbReference>
<dbReference type="Proteomes" id="UP000887565">
    <property type="component" value="Unplaced"/>
</dbReference>
<evidence type="ECO:0000313" key="1">
    <source>
        <dbReference type="Proteomes" id="UP000887565"/>
    </source>
</evidence>
<keyword evidence="1" id="KW-1185">Reference proteome</keyword>
<sequence length="61" mass="7285">MLKDRSISIIHEELFNNIMLKAKRFEFSLNLLFSRKEGLLIRNDPKQEPTALEIVYKEHLL</sequence>
<proteinExistence type="predicted"/>
<organism evidence="1 2">
    <name type="scientific">Romanomermis culicivorax</name>
    <name type="common">Nematode worm</name>
    <dbReference type="NCBI Taxonomy" id="13658"/>
    <lineage>
        <taxon>Eukaryota</taxon>
        <taxon>Metazoa</taxon>
        <taxon>Ecdysozoa</taxon>
        <taxon>Nematoda</taxon>
        <taxon>Enoplea</taxon>
        <taxon>Dorylaimia</taxon>
        <taxon>Mermithida</taxon>
        <taxon>Mermithoidea</taxon>
        <taxon>Mermithidae</taxon>
        <taxon>Romanomermis</taxon>
    </lineage>
</organism>
<dbReference type="AlphaFoldDB" id="A0A915KCD4"/>
<evidence type="ECO:0000313" key="2">
    <source>
        <dbReference type="WBParaSite" id="nRc.2.0.1.t35766-RA"/>
    </source>
</evidence>
<protein>
    <submittedName>
        <fullName evidence="2">Uncharacterized protein</fullName>
    </submittedName>
</protein>
<accession>A0A915KCD4</accession>